<dbReference type="EMBL" id="DUZY01000006">
    <property type="protein sequence ID" value="DAD42508.1"/>
    <property type="molecule type" value="Genomic_DNA"/>
</dbReference>
<organism evidence="2 3">
    <name type="scientific">Nelumbo nucifera</name>
    <name type="common">Sacred lotus</name>
    <dbReference type="NCBI Taxonomy" id="4432"/>
    <lineage>
        <taxon>Eukaryota</taxon>
        <taxon>Viridiplantae</taxon>
        <taxon>Streptophyta</taxon>
        <taxon>Embryophyta</taxon>
        <taxon>Tracheophyta</taxon>
        <taxon>Spermatophyta</taxon>
        <taxon>Magnoliopsida</taxon>
        <taxon>Proteales</taxon>
        <taxon>Nelumbonaceae</taxon>
        <taxon>Nelumbo</taxon>
    </lineage>
</organism>
<reference evidence="2 3" key="1">
    <citation type="journal article" date="2020" name="Mol. Biol. Evol.">
        <title>Distinct Expression and Methylation Patterns for Genes with Different Fates following a Single Whole-Genome Duplication in Flowering Plants.</title>
        <authorList>
            <person name="Shi T."/>
            <person name="Rahmani R.S."/>
            <person name="Gugger P.F."/>
            <person name="Wang M."/>
            <person name="Li H."/>
            <person name="Zhang Y."/>
            <person name="Li Z."/>
            <person name="Wang Q."/>
            <person name="Van de Peer Y."/>
            <person name="Marchal K."/>
            <person name="Chen J."/>
        </authorList>
    </citation>
    <scope>NUCLEOTIDE SEQUENCE [LARGE SCALE GENOMIC DNA]</scope>
    <source>
        <tissue evidence="2">Leaf</tissue>
    </source>
</reference>
<proteinExistence type="predicted"/>
<evidence type="ECO:0000313" key="2">
    <source>
        <dbReference type="EMBL" id="DAD42508.1"/>
    </source>
</evidence>
<feature type="signal peptide" evidence="1">
    <location>
        <begin position="1"/>
        <end position="24"/>
    </location>
</feature>
<evidence type="ECO:0000313" key="3">
    <source>
        <dbReference type="Proteomes" id="UP000607653"/>
    </source>
</evidence>
<dbReference type="AlphaFoldDB" id="A0A822ZL84"/>
<keyword evidence="3" id="KW-1185">Reference proteome</keyword>
<protein>
    <recommendedName>
        <fullName evidence="4">Secreted protein</fullName>
    </recommendedName>
</protein>
<evidence type="ECO:0008006" key="4">
    <source>
        <dbReference type="Google" id="ProtNLM"/>
    </source>
</evidence>
<feature type="chain" id="PRO_5032994826" description="Secreted protein" evidence="1">
    <location>
        <begin position="25"/>
        <end position="101"/>
    </location>
</feature>
<name>A0A822ZL84_NELNU</name>
<accession>A0A822ZL84</accession>
<keyword evidence="1" id="KW-0732">Signal</keyword>
<gene>
    <name evidence="2" type="ORF">HUJ06_000737</name>
</gene>
<evidence type="ECO:0000256" key="1">
    <source>
        <dbReference type="SAM" id="SignalP"/>
    </source>
</evidence>
<comment type="caution">
    <text evidence="2">The sequence shown here is derived from an EMBL/GenBank/DDBJ whole genome shotgun (WGS) entry which is preliminary data.</text>
</comment>
<sequence length="101" mass="11488">MHNFLVCSLLELLFCFNWLGVAKYAPNNVAVALISDSVTLIRGCFFSADPLFEPLFCFDELGDVASKQSNVSFKTSLFYSYKWLLMHCHLMVEIFYNAGLT</sequence>
<dbReference type="Proteomes" id="UP000607653">
    <property type="component" value="Unassembled WGS sequence"/>
</dbReference>